<comment type="caution">
    <text evidence="1">The sequence shown here is derived from an EMBL/GenBank/DDBJ whole genome shotgun (WGS) entry which is preliminary data.</text>
</comment>
<evidence type="ECO:0000313" key="1">
    <source>
        <dbReference type="EMBL" id="CAE7658563.1"/>
    </source>
</evidence>
<dbReference type="AlphaFoldDB" id="A0A812W6G4"/>
<dbReference type="Proteomes" id="UP000649617">
    <property type="component" value="Unassembled WGS sequence"/>
</dbReference>
<gene>
    <name evidence="1" type="ORF">SPIL2461_LOCUS17779</name>
</gene>
<dbReference type="EMBL" id="CAJNIZ010043382">
    <property type="protein sequence ID" value="CAE7658563.1"/>
    <property type="molecule type" value="Genomic_DNA"/>
</dbReference>
<evidence type="ECO:0000313" key="2">
    <source>
        <dbReference type="Proteomes" id="UP000649617"/>
    </source>
</evidence>
<name>A0A812W6G4_SYMPI</name>
<sequence>MQTILSEVTWRNFDRNGDVAIMAARSKCKPPSRGTTRLHFVTRPRKEAEPMGSWDQ</sequence>
<reference evidence="1" key="1">
    <citation type="submission" date="2021-02" db="EMBL/GenBank/DDBJ databases">
        <authorList>
            <person name="Dougan E. K."/>
            <person name="Rhodes N."/>
            <person name="Thang M."/>
            <person name="Chan C."/>
        </authorList>
    </citation>
    <scope>NUCLEOTIDE SEQUENCE</scope>
</reference>
<protein>
    <submittedName>
        <fullName evidence="1">Uncharacterized protein</fullName>
    </submittedName>
</protein>
<keyword evidence="2" id="KW-1185">Reference proteome</keyword>
<proteinExistence type="predicted"/>
<organism evidence="1 2">
    <name type="scientific">Symbiodinium pilosum</name>
    <name type="common">Dinoflagellate</name>
    <dbReference type="NCBI Taxonomy" id="2952"/>
    <lineage>
        <taxon>Eukaryota</taxon>
        <taxon>Sar</taxon>
        <taxon>Alveolata</taxon>
        <taxon>Dinophyceae</taxon>
        <taxon>Suessiales</taxon>
        <taxon>Symbiodiniaceae</taxon>
        <taxon>Symbiodinium</taxon>
    </lineage>
</organism>
<accession>A0A812W6G4</accession>